<dbReference type="EMBL" id="JAUJYN010000002">
    <property type="protein sequence ID" value="KAK1277018.1"/>
    <property type="molecule type" value="Genomic_DNA"/>
</dbReference>
<feature type="region of interest" description="Disordered" evidence="1">
    <location>
        <begin position="153"/>
        <end position="185"/>
    </location>
</feature>
<name>A0AAV9BJL9_ACOGR</name>
<keyword evidence="4" id="KW-1185">Reference proteome</keyword>
<feature type="domain" description="No apical meristem-associated C-terminal" evidence="2">
    <location>
        <begin position="130"/>
        <end position="242"/>
    </location>
</feature>
<evidence type="ECO:0000256" key="1">
    <source>
        <dbReference type="SAM" id="MobiDB-lite"/>
    </source>
</evidence>
<sequence>MKTSILDRIDNHASYEIQIRMDPHGNAFYSDLFNNEYSFDLSGEYSTQPSRSSQIRVEEESTQKKNTRYKQFKSERTANSLMHRWSSIQLAVGKFHGYFMQIEARQQSGINEQDKVCQAMEMYLSFHHSTFQFLHCWNELKNLPKWCTESSKKKSKNTRNASPATSCPSTPDSINLGEDNASPDVDDAIVGLERPLGRKAAKERLKRGKGKQIAENMDGMPITKLFEEYKEEQKMAKQERKEQFDKLYAQE</sequence>
<feature type="compositionally biased region" description="Polar residues" evidence="1">
    <location>
        <begin position="158"/>
        <end position="173"/>
    </location>
</feature>
<dbReference type="Pfam" id="PF14303">
    <property type="entry name" value="NAM-associated"/>
    <property type="match status" value="1"/>
</dbReference>
<reference evidence="3" key="2">
    <citation type="submission" date="2023-06" db="EMBL/GenBank/DDBJ databases">
        <authorList>
            <person name="Ma L."/>
            <person name="Liu K.-W."/>
            <person name="Li Z."/>
            <person name="Hsiao Y.-Y."/>
            <person name="Qi Y."/>
            <person name="Fu T."/>
            <person name="Tang G."/>
            <person name="Zhang D."/>
            <person name="Sun W.-H."/>
            <person name="Liu D.-K."/>
            <person name="Li Y."/>
            <person name="Chen G.-Z."/>
            <person name="Liu X.-D."/>
            <person name="Liao X.-Y."/>
            <person name="Jiang Y.-T."/>
            <person name="Yu X."/>
            <person name="Hao Y."/>
            <person name="Huang J."/>
            <person name="Zhao X.-W."/>
            <person name="Ke S."/>
            <person name="Chen Y.-Y."/>
            <person name="Wu W.-L."/>
            <person name="Hsu J.-L."/>
            <person name="Lin Y.-F."/>
            <person name="Huang M.-D."/>
            <person name="Li C.-Y."/>
            <person name="Huang L."/>
            <person name="Wang Z.-W."/>
            <person name="Zhao X."/>
            <person name="Zhong W.-Y."/>
            <person name="Peng D.-H."/>
            <person name="Ahmad S."/>
            <person name="Lan S."/>
            <person name="Zhang J.-S."/>
            <person name="Tsai W.-C."/>
            <person name="Van De Peer Y."/>
            <person name="Liu Z.-J."/>
        </authorList>
    </citation>
    <scope>NUCLEOTIDE SEQUENCE</scope>
    <source>
        <strain evidence="3">SCP</strain>
        <tissue evidence="3">Leaves</tissue>
    </source>
</reference>
<dbReference type="AlphaFoldDB" id="A0AAV9BJL9"/>
<gene>
    <name evidence="3" type="ORF">QJS04_geneDACA014451</name>
</gene>
<dbReference type="InterPro" id="IPR029466">
    <property type="entry name" value="NAM-associated_C"/>
</dbReference>
<dbReference type="Proteomes" id="UP001179952">
    <property type="component" value="Unassembled WGS sequence"/>
</dbReference>
<dbReference type="PANTHER" id="PTHR45125:SF51">
    <property type="entry name" value="F21J9.4-RELATED"/>
    <property type="match status" value="1"/>
</dbReference>
<evidence type="ECO:0000313" key="3">
    <source>
        <dbReference type="EMBL" id="KAK1277018.1"/>
    </source>
</evidence>
<accession>A0AAV9BJL9</accession>
<evidence type="ECO:0000259" key="2">
    <source>
        <dbReference type="Pfam" id="PF14303"/>
    </source>
</evidence>
<evidence type="ECO:0000313" key="4">
    <source>
        <dbReference type="Proteomes" id="UP001179952"/>
    </source>
</evidence>
<comment type="caution">
    <text evidence="3">The sequence shown here is derived from an EMBL/GenBank/DDBJ whole genome shotgun (WGS) entry which is preliminary data.</text>
</comment>
<dbReference type="PANTHER" id="PTHR45125">
    <property type="entry name" value="F21J9.4-RELATED"/>
    <property type="match status" value="1"/>
</dbReference>
<protein>
    <recommendedName>
        <fullName evidence="2">No apical meristem-associated C-terminal domain-containing protein</fullName>
    </recommendedName>
</protein>
<organism evidence="3 4">
    <name type="scientific">Acorus gramineus</name>
    <name type="common">Dwarf sweet flag</name>
    <dbReference type="NCBI Taxonomy" id="55184"/>
    <lineage>
        <taxon>Eukaryota</taxon>
        <taxon>Viridiplantae</taxon>
        <taxon>Streptophyta</taxon>
        <taxon>Embryophyta</taxon>
        <taxon>Tracheophyta</taxon>
        <taxon>Spermatophyta</taxon>
        <taxon>Magnoliopsida</taxon>
        <taxon>Liliopsida</taxon>
        <taxon>Acoraceae</taxon>
        <taxon>Acorus</taxon>
    </lineage>
</organism>
<reference evidence="3" key="1">
    <citation type="journal article" date="2023" name="Nat. Commun.">
        <title>Diploid and tetraploid genomes of Acorus and the evolution of monocots.</title>
        <authorList>
            <person name="Ma L."/>
            <person name="Liu K.W."/>
            <person name="Li Z."/>
            <person name="Hsiao Y.Y."/>
            <person name="Qi Y."/>
            <person name="Fu T."/>
            <person name="Tang G.D."/>
            <person name="Zhang D."/>
            <person name="Sun W.H."/>
            <person name="Liu D.K."/>
            <person name="Li Y."/>
            <person name="Chen G.Z."/>
            <person name="Liu X.D."/>
            <person name="Liao X.Y."/>
            <person name="Jiang Y.T."/>
            <person name="Yu X."/>
            <person name="Hao Y."/>
            <person name="Huang J."/>
            <person name="Zhao X.W."/>
            <person name="Ke S."/>
            <person name="Chen Y.Y."/>
            <person name="Wu W.L."/>
            <person name="Hsu J.L."/>
            <person name="Lin Y.F."/>
            <person name="Huang M.D."/>
            <person name="Li C.Y."/>
            <person name="Huang L."/>
            <person name="Wang Z.W."/>
            <person name="Zhao X."/>
            <person name="Zhong W.Y."/>
            <person name="Peng D.H."/>
            <person name="Ahmad S."/>
            <person name="Lan S."/>
            <person name="Zhang J.S."/>
            <person name="Tsai W.C."/>
            <person name="Van de Peer Y."/>
            <person name="Liu Z.J."/>
        </authorList>
    </citation>
    <scope>NUCLEOTIDE SEQUENCE</scope>
    <source>
        <strain evidence="3">SCP</strain>
    </source>
</reference>
<proteinExistence type="predicted"/>